<comment type="caution">
    <text evidence="3">The sequence shown here is derived from an EMBL/GenBank/DDBJ whole genome shotgun (WGS) entry which is preliminary data.</text>
</comment>
<feature type="signal peptide" evidence="2">
    <location>
        <begin position="1"/>
        <end position="17"/>
    </location>
</feature>
<dbReference type="Gene3D" id="2.60.40.420">
    <property type="entry name" value="Cupredoxins - blue copper proteins"/>
    <property type="match status" value="2"/>
</dbReference>
<proteinExistence type="predicted"/>
<reference evidence="3 4" key="1">
    <citation type="journal article" name="Sci. Rep.">
        <title>Telomere-to-telomere assembled and centromere annotated genomes of the two main subspecies of the button mushroom Agaricus bisporus reveal especially polymorphic chromosome ends.</title>
        <authorList>
            <person name="Sonnenberg A.S.M."/>
            <person name="Sedaghat-Telgerd N."/>
            <person name="Lavrijssen B."/>
            <person name="Ohm R.A."/>
            <person name="Hendrickx P.M."/>
            <person name="Scholtmeijer K."/>
            <person name="Baars J.J.P."/>
            <person name="van Peer A."/>
        </authorList>
    </citation>
    <scope>NUCLEOTIDE SEQUENCE [LARGE SCALE GENOMIC DNA]</scope>
    <source>
        <strain evidence="3 4">H119_p4</strain>
    </source>
</reference>
<dbReference type="SUPFAM" id="SSF49503">
    <property type="entry name" value="Cupredoxins"/>
    <property type="match status" value="2"/>
</dbReference>
<name>A0A8H7C461_AGABI</name>
<evidence type="ECO:0000313" key="3">
    <source>
        <dbReference type="EMBL" id="KAF7761254.1"/>
    </source>
</evidence>
<feature type="compositionally biased region" description="Pro residues" evidence="1">
    <location>
        <begin position="154"/>
        <end position="169"/>
    </location>
</feature>
<evidence type="ECO:0000256" key="1">
    <source>
        <dbReference type="SAM" id="MobiDB-lite"/>
    </source>
</evidence>
<gene>
    <name evidence="3" type="ORF">Agabi119p4_10663</name>
</gene>
<evidence type="ECO:0000313" key="4">
    <source>
        <dbReference type="Proteomes" id="UP000629468"/>
    </source>
</evidence>
<evidence type="ECO:0000256" key="2">
    <source>
        <dbReference type="SAM" id="SignalP"/>
    </source>
</evidence>
<feature type="chain" id="PRO_5034440046" description="Phytocyanin domain-containing protein" evidence="2">
    <location>
        <begin position="18"/>
        <end position="344"/>
    </location>
</feature>
<dbReference type="Proteomes" id="UP000629468">
    <property type="component" value="Unassembled WGS sequence"/>
</dbReference>
<dbReference type="AlphaFoldDB" id="A0A8H7C461"/>
<accession>A0A8H7C461</accession>
<evidence type="ECO:0008006" key="5">
    <source>
        <dbReference type="Google" id="ProtNLM"/>
    </source>
</evidence>
<dbReference type="InterPro" id="IPR008972">
    <property type="entry name" value="Cupredoxin"/>
</dbReference>
<sequence>MIFNIALLAVGITGAYSQTTHTVQVGPSGSLAFDPPTVSAAVGDVVRYCFHPKAHSVTQSNFGTPCQFNGGFDSDLTPIPVDSADCQHPFDVPVPDEKPIWFYCKQPTGLHCQHGMVGAINAPETGNTFANFQAAALALLNSTTTTAAPSASITPPPAGSDAPPPPPAAPVTHTITVGADNMKKFEPNNITAAVNDIVRFHFVSKNHTSTQSSLNDPCTTLEGPDGTPLFDTGFQVINPSNPNQVTFDFMVNDTNPKWGYCQQVGHCGSGMVWAINGGEKFDQFLQNALALGNSTNSTTTGGSNPAAGANSTTSGGTTDTSGALSTKSVSWAMIGLFAATMATL</sequence>
<dbReference type="CDD" id="cd00920">
    <property type="entry name" value="Cupredoxin"/>
    <property type="match status" value="2"/>
</dbReference>
<protein>
    <recommendedName>
        <fullName evidence="5">Phytocyanin domain-containing protein</fullName>
    </recommendedName>
</protein>
<feature type="region of interest" description="Disordered" evidence="1">
    <location>
        <begin position="147"/>
        <end position="171"/>
    </location>
</feature>
<dbReference type="PANTHER" id="PTHR34883:SF15">
    <property type="entry name" value="EXTRACELLULAR SERINE-RICH PROTEIN"/>
    <property type="match status" value="1"/>
</dbReference>
<dbReference type="InterPro" id="IPR052953">
    <property type="entry name" value="Ser-rich/MCO-related"/>
</dbReference>
<organism evidence="3 4">
    <name type="scientific">Agaricus bisporus var. burnettii</name>
    <dbReference type="NCBI Taxonomy" id="192524"/>
    <lineage>
        <taxon>Eukaryota</taxon>
        <taxon>Fungi</taxon>
        <taxon>Dikarya</taxon>
        <taxon>Basidiomycota</taxon>
        <taxon>Agaricomycotina</taxon>
        <taxon>Agaricomycetes</taxon>
        <taxon>Agaricomycetidae</taxon>
        <taxon>Agaricales</taxon>
        <taxon>Agaricineae</taxon>
        <taxon>Agaricaceae</taxon>
        <taxon>Agaricus</taxon>
    </lineage>
</organism>
<feature type="region of interest" description="Disordered" evidence="1">
    <location>
        <begin position="296"/>
        <end position="323"/>
    </location>
</feature>
<dbReference type="PANTHER" id="PTHR34883">
    <property type="entry name" value="SERINE-RICH PROTEIN, PUTATIVE-RELATED-RELATED"/>
    <property type="match status" value="1"/>
</dbReference>
<dbReference type="EMBL" id="JABXXO010000014">
    <property type="protein sequence ID" value="KAF7761254.1"/>
    <property type="molecule type" value="Genomic_DNA"/>
</dbReference>
<keyword evidence="2" id="KW-0732">Signal</keyword>